<evidence type="ECO:0000313" key="1">
    <source>
        <dbReference type="EMBL" id="KAI5065799.1"/>
    </source>
</evidence>
<name>A0A9D4Z8R4_ADICA</name>
<comment type="caution">
    <text evidence="1">The sequence shown here is derived from an EMBL/GenBank/DDBJ whole genome shotgun (WGS) entry which is preliminary data.</text>
</comment>
<dbReference type="EMBL" id="JABFUD020000018">
    <property type="protein sequence ID" value="KAI5065799.1"/>
    <property type="molecule type" value="Genomic_DNA"/>
</dbReference>
<keyword evidence="2" id="KW-1185">Reference proteome</keyword>
<reference evidence="1" key="1">
    <citation type="submission" date="2021-01" db="EMBL/GenBank/DDBJ databases">
        <title>Adiantum capillus-veneris genome.</title>
        <authorList>
            <person name="Fang Y."/>
            <person name="Liao Q."/>
        </authorList>
    </citation>
    <scope>NUCLEOTIDE SEQUENCE</scope>
    <source>
        <strain evidence="1">H3</strain>
        <tissue evidence="1">Leaf</tissue>
    </source>
</reference>
<gene>
    <name evidence="1" type="ORF">GOP47_0018423</name>
</gene>
<proteinExistence type="predicted"/>
<evidence type="ECO:0000313" key="2">
    <source>
        <dbReference type="Proteomes" id="UP000886520"/>
    </source>
</evidence>
<dbReference type="AlphaFoldDB" id="A0A9D4Z8R4"/>
<dbReference type="Proteomes" id="UP000886520">
    <property type="component" value="Chromosome 18"/>
</dbReference>
<protein>
    <submittedName>
        <fullName evidence="1">Uncharacterized protein</fullName>
    </submittedName>
</protein>
<organism evidence="1 2">
    <name type="scientific">Adiantum capillus-veneris</name>
    <name type="common">Maidenhair fern</name>
    <dbReference type="NCBI Taxonomy" id="13818"/>
    <lineage>
        <taxon>Eukaryota</taxon>
        <taxon>Viridiplantae</taxon>
        <taxon>Streptophyta</taxon>
        <taxon>Embryophyta</taxon>
        <taxon>Tracheophyta</taxon>
        <taxon>Polypodiopsida</taxon>
        <taxon>Polypodiidae</taxon>
        <taxon>Polypodiales</taxon>
        <taxon>Pteridineae</taxon>
        <taxon>Pteridaceae</taxon>
        <taxon>Vittarioideae</taxon>
        <taxon>Adiantum</taxon>
    </lineage>
</organism>
<sequence length="68" mass="7604">MQPLERVAPKVEPLVDAHVYKEDGLIEDVLDASSFSSLDVSDDDMVTIENVLKKEKIDPLVVDLMANY</sequence>
<accession>A0A9D4Z8R4</accession>